<dbReference type="NCBIfam" id="NF003716">
    <property type="entry name" value="PRK05326.1-3"/>
    <property type="match status" value="1"/>
</dbReference>
<evidence type="ECO:0000259" key="11">
    <source>
        <dbReference type="PROSITE" id="PS51202"/>
    </source>
</evidence>
<evidence type="ECO:0000256" key="7">
    <source>
        <dbReference type="ARBA" id="ARBA00022989"/>
    </source>
</evidence>
<feature type="transmembrane region" description="Helical" evidence="10">
    <location>
        <begin position="91"/>
        <end position="113"/>
    </location>
</feature>
<evidence type="ECO:0000313" key="13">
    <source>
        <dbReference type="Proteomes" id="UP000288227"/>
    </source>
</evidence>
<organism evidence="12 13">
    <name type="scientific">Chryseotalea sanaruensis</name>
    <dbReference type="NCBI Taxonomy" id="2482724"/>
    <lineage>
        <taxon>Bacteria</taxon>
        <taxon>Pseudomonadati</taxon>
        <taxon>Bacteroidota</taxon>
        <taxon>Cytophagia</taxon>
        <taxon>Cytophagales</taxon>
        <taxon>Chryseotaleaceae</taxon>
        <taxon>Chryseotalea</taxon>
    </lineage>
</organism>
<evidence type="ECO:0000256" key="5">
    <source>
        <dbReference type="ARBA" id="ARBA00022538"/>
    </source>
</evidence>
<gene>
    <name evidence="12" type="ORF">SanaruYs_22580</name>
</gene>
<evidence type="ECO:0000256" key="2">
    <source>
        <dbReference type="ARBA" id="ARBA00022448"/>
    </source>
</evidence>
<feature type="transmembrane region" description="Helical" evidence="10">
    <location>
        <begin position="245"/>
        <end position="264"/>
    </location>
</feature>
<dbReference type="RefSeq" id="WP_127122680.1">
    <property type="nucleotide sequence ID" value="NZ_BHXQ01000004.1"/>
</dbReference>
<accession>A0A401UAU1</accession>
<evidence type="ECO:0000256" key="10">
    <source>
        <dbReference type="SAM" id="Phobius"/>
    </source>
</evidence>
<name>A0A401UAU1_9BACT</name>
<feature type="transmembrane region" description="Helical" evidence="10">
    <location>
        <begin position="335"/>
        <end position="355"/>
    </location>
</feature>
<keyword evidence="3" id="KW-0050">Antiport</keyword>
<dbReference type="OrthoDB" id="9810759at2"/>
<dbReference type="SUPFAM" id="SSF116726">
    <property type="entry name" value="TrkA C-terminal domain-like"/>
    <property type="match status" value="1"/>
</dbReference>
<proteinExistence type="predicted"/>
<feature type="domain" description="RCK C-terminal" evidence="11">
    <location>
        <begin position="405"/>
        <end position="487"/>
    </location>
</feature>
<dbReference type="InterPro" id="IPR036721">
    <property type="entry name" value="RCK_C_sf"/>
</dbReference>
<evidence type="ECO:0000256" key="6">
    <source>
        <dbReference type="ARBA" id="ARBA00022692"/>
    </source>
</evidence>
<dbReference type="InterPro" id="IPR006153">
    <property type="entry name" value="Cation/H_exchanger_TM"/>
</dbReference>
<keyword evidence="6 10" id="KW-0812">Transmembrane</keyword>
<feature type="transmembrane region" description="Helical" evidence="10">
    <location>
        <begin position="361"/>
        <end position="379"/>
    </location>
</feature>
<feature type="transmembrane region" description="Helical" evidence="10">
    <location>
        <begin position="276"/>
        <end position="293"/>
    </location>
</feature>
<keyword evidence="2" id="KW-0813">Transport</keyword>
<dbReference type="PROSITE" id="PS51202">
    <property type="entry name" value="RCK_C"/>
    <property type="match status" value="1"/>
</dbReference>
<evidence type="ECO:0000256" key="1">
    <source>
        <dbReference type="ARBA" id="ARBA00004651"/>
    </source>
</evidence>
<dbReference type="AlphaFoldDB" id="A0A401UAU1"/>
<comment type="caution">
    <text evidence="12">The sequence shown here is derived from an EMBL/GenBank/DDBJ whole genome shotgun (WGS) entry which is preliminary data.</text>
</comment>
<dbReference type="GO" id="GO:0008324">
    <property type="term" value="F:monoatomic cation transmembrane transporter activity"/>
    <property type="evidence" value="ECO:0007669"/>
    <property type="project" value="InterPro"/>
</dbReference>
<keyword evidence="9 10" id="KW-0472">Membrane</keyword>
<dbReference type="GO" id="GO:0006813">
    <property type="term" value="P:potassium ion transport"/>
    <property type="evidence" value="ECO:0007669"/>
    <property type="project" value="UniProtKB-KW"/>
</dbReference>
<dbReference type="Pfam" id="PF02080">
    <property type="entry name" value="TrkA_C"/>
    <property type="match status" value="1"/>
</dbReference>
<dbReference type="InterPro" id="IPR038770">
    <property type="entry name" value="Na+/solute_symporter_sf"/>
</dbReference>
<keyword evidence="13" id="KW-1185">Reference proteome</keyword>
<dbReference type="Proteomes" id="UP000288227">
    <property type="component" value="Unassembled WGS sequence"/>
</dbReference>
<dbReference type="NCBIfam" id="NF003715">
    <property type="entry name" value="PRK05326.1-2"/>
    <property type="match status" value="1"/>
</dbReference>
<feature type="transmembrane region" description="Helical" evidence="10">
    <location>
        <begin position="222"/>
        <end position="239"/>
    </location>
</feature>
<comment type="subcellular location">
    <subcellularLocation>
        <location evidence="1">Cell membrane</location>
        <topology evidence="1">Multi-pass membrane protein</topology>
    </subcellularLocation>
</comment>
<keyword evidence="5" id="KW-0633">Potassium transport</keyword>
<evidence type="ECO:0000256" key="9">
    <source>
        <dbReference type="ARBA" id="ARBA00023136"/>
    </source>
</evidence>
<feature type="transmembrane region" description="Helical" evidence="10">
    <location>
        <begin position="190"/>
        <end position="210"/>
    </location>
</feature>
<feature type="transmembrane region" description="Helical" evidence="10">
    <location>
        <begin position="34"/>
        <end position="54"/>
    </location>
</feature>
<dbReference type="Gene3D" id="3.30.70.1450">
    <property type="entry name" value="Regulator of K+ conductance, C-terminal domain"/>
    <property type="match status" value="1"/>
</dbReference>
<keyword evidence="5" id="KW-0630">Potassium</keyword>
<dbReference type="InterPro" id="IPR006037">
    <property type="entry name" value="RCK_C"/>
</dbReference>
<evidence type="ECO:0000256" key="3">
    <source>
        <dbReference type="ARBA" id="ARBA00022449"/>
    </source>
</evidence>
<protein>
    <submittedName>
        <fullName evidence="12">Potassium/proton antiporter</fullName>
    </submittedName>
</protein>
<keyword evidence="4" id="KW-1003">Cell membrane</keyword>
<evidence type="ECO:0000256" key="8">
    <source>
        <dbReference type="ARBA" id="ARBA00023065"/>
    </source>
</evidence>
<keyword evidence="8" id="KW-0406">Ion transport</keyword>
<feature type="transmembrane region" description="Helical" evidence="10">
    <location>
        <begin position="60"/>
        <end position="79"/>
    </location>
</feature>
<dbReference type="Gene3D" id="1.20.1530.20">
    <property type="match status" value="1"/>
</dbReference>
<sequence>MTLSTENILLIGSILLFLSIIASKTSFKFGIPSLVVFLAIGMLAGSDGPGGIYFNDPKATQFLGAVALAFILFSGGLDTKMESIKPVLRTGISLATLGVLITAFTLGTFSAYILDIPWVDGMLIGAIVSSTDAAAVFSILRSRSVGLKGNLRPLLEFESGSNDPMAYFLTISFIYLVQEPDASLVSLIPRFFYNMAVGAVCGYAFGRIMIWVVNKIKLDVEGLYPVLVLALLFFTFSFTEQINGNGYLALYISALILGNSNFIHKKSLMKFYDGQSWLMQIVMFLTLGLLVYPSQIVPVLGPAILIALCLILLARPLAVFVSLAFSKGFNFRKKLFLSWVGLRGAVPIVFATYPLLAGVEYAGMIFHIVFFISATSILIQGTTIPLMAKWLHVSVPEKLKRKFPVDFELKEHSTSELVELDIPDNSPAIGKAIVQLKLPKTSHIVMIHRGNKYVTPNGETEILARDHMLVMADSTETSTRIREIFGC</sequence>
<dbReference type="PANTHER" id="PTHR32507">
    <property type="entry name" value="NA(+)/H(+) ANTIPORTER 1"/>
    <property type="match status" value="1"/>
</dbReference>
<dbReference type="GO" id="GO:1902600">
    <property type="term" value="P:proton transmembrane transport"/>
    <property type="evidence" value="ECO:0007669"/>
    <property type="project" value="InterPro"/>
</dbReference>
<dbReference type="PANTHER" id="PTHR32507:SF7">
    <property type="entry name" value="K(+)_H(+) ANTIPORTER NHAP2"/>
    <property type="match status" value="1"/>
</dbReference>
<dbReference type="EMBL" id="BHXQ01000004">
    <property type="protein sequence ID" value="GCC52026.1"/>
    <property type="molecule type" value="Genomic_DNA"/>
</dbReference>
<feature type="transmembrane region" description="Helical" evidence="10">
    <location>
        <begin position="299"/>
        <end position="323"/>
    </location>
</feature>
<evidence type="ECO:0000313" key="12">
    <source>
        <dbReference type="EMBL" id="GCC52026.1"/>
    </source>
</evidence>
<reference evidence="12 13" key="1">
    <citation type="submission" date="2018-11" db="EMBL/GenBank/DDBJ databases">
        <title>Chryseotalea sanarue gen. nov., sp., nov., a member of the family Cytophagaceae, isolated from a brackish lake in Hamamatsu Japan.</title>
        <authorList>
            <person name="Maejima Y."/>
            <person name="Iino T."/>
            <person name="Muraguchi Y."/>
            <person name="Fukuda K."/>
            <person name="Ohkuma M."/>
            <person name="Moriuchi R."/>
            <person name="Dohra H."/>
            <person name="Kimbara K."/>
            <person name="Shintani M."/>
        </authorList>
    </citation>
    <scope>NUCLEOTIDE SEQUENCE [LARGE SCALE GENOMIC DNA]</scope>
    <source>
        <strain evidence="12 13">Ys</strain>
    </source>
</reference>
<dbReference type="Pfam" id="PF00999">
    <property type="entry name" value="Na_H_Exchanger"/>
    <property type="match status" value="1"/>
</dbReference>
<dbReference type="GO" id="GO:0015297">
    <property type="term" value="F:antiporter activity"/>
    <property type="evidence" value="ECO:0007669"/>
    <property type="project" value="UniProtKB-KW"/>
</dbReference>
<evidence type="ECO:0000256" key="4">
    <source>
        <dbReference type="ARBA" id="ARBA00022475"/>
    </source>
</evidence>
<keyword evidence="7 10" id="KW-1133">Transmembrane helix</keyword>
<dbReference type="GO" id="GO:0005886">
    <property type="term" value="C:plasma membrane"/>
    <property type="evidence" value="ECO:0007669"/>
    <property type="project" value="UniProtKB-SubCell"/>
</dbReference>
<feature type="transmembrane region" description="Helical" evidence="10">
    <location>
        <begin position="6"/>
        <end position="22"/>
    </location>
</feature>